<name>A0ABW7ZW53_9ACTN</name>
<feature type="region of interest" description="Disordered" evidence="3">
    <location>
        <begin position="223"/>
        <end position="260"/>
    </location>
</feature>
<keyword evidence="1 2" id="KW-0238">DNA-binding</keyword>
<feature type="compositionally biased region" description="Basic and acidic residues" evidence="3">
    <location>
        <begin position="69"/>
        <end position="81"/>
    </location>
</feature>
<dbReference type="Pfam" id="PF00440">
    <property type="entry name" value="TetR_N"/>
    <property type="match status" value="1"/>
</dbReference>
<dbReference type="EMBL" id="JBITMB010000001">
    <property type="protein sequence ID" value="MFI7438764.1"/>
    <property type="molecule type" value="Genomic_DNA"/>
</dbReference>
<accession>A0ABW7ZW53</accession>
<evidence type="ECO:0000313" key="5">
    <source>
        <dbReference type="EMBL" id="MFI7438764.1"/>
    </source>
</evidence>
<sequence>MPPTNPGRRRALADAAIDLLAASGVHGVTHRAVEKTAGLPQGTASNYFRSREALLVAAAERIVELHRADTERAAQDHEPAADRAAGPPPHSAGQGAGAPAHSTGQIAGEPAAFGRQLADLLAESLFGAATAFRNRYLAIFELQMEAVRRPALAAALAGLQDASTRFTAGQHAQLGFPTPAEAIPALIALYGGALFTLVTAPPGSITREVVRGVAHAIVHGALAGPDGAPRGGPEPASHGGPEPAPHGGPDSAPHRGPDSR</sequence>
<dbReference type="InterPro" id="IPR001647">
    <property type="entry name" value="HTH_TetR"/>
</dbReference>
<feature type="DNA-binding region" description="H-T-H motif" evidence="2">
    <location>
        <begin position="29"/>
        <end position="48"/>
    </location>
</feature>
<keyword evidence="6" id="KW-1185">Reference proteome</keyword>
<dbReference type="SUPFAM" id="SSF46689">
    <property type="entry name" value="Homeodomain-like"/>
    <property type="match status" value="1"/>
</dbReference>
<dbReference type="Proteomes" id="UP001612928">
    <property type="component" value="Unassembled WGS sequence"/>
</dbReference>
<evidence type="ECO:0000313" key="6">
    <source>
        <dbReference type="Proteomes" id="UP001612928"/>
    </source>
</evidence>
<dbReference type="InterPro" id="IPR041583">
    <property type="entry name" value="TetR_C_31"/>
</dbReference>
<proteinExistence type="predicted"/>
<comment type="caution">
    <text evidence="5">The sequence shown here is derived from an EMBL/GenBank/DDBJ whole genome shotgun (WGS) entry which is preliminary data.</text>
</comment>
<evidence type="ECO:0000256" key="3">
    <source>
        <dbReference type="SAM" id="MobiDB-lite"/>
    </source>
</evidence>
<evidence type="ECO:0000256" key="1">
    <source>
        <dbReference type="ARBA" id="ARBA00023125"/>
    </source>
</evidence>
<evidence type="ECO:0000259" key="4">
    <source>
        <dbReference type="PROSITE" id="PS50977"/>
    </source>
</evidence>
<feature type="compositionally biased region" description="Low complexity" evidence="3">
    <location>
        <begin position="231"/>
        <end position="249"/>
    </location>
</feature>
<feature type="domain" description="HTH tetR-type" evidence="4">
    <location>
        <begin position="6"/>
        <end position="66"/>
    </location>
</feature>
<evidence type="ECO:0000256" key="2">
    <source>
        <dbReference type="PROSITE-ProRule" id="PRU00335"/>
    </source>
</evidence>
<feature type="region of interest" description="Disordered" evidence="3">
    <location>
        <begin position="69"/>
        <end position="106"/>
    </location>
</feature>
<dbReference type="RefSeq" id="WP_397018301.1">
    <property type="nucleotide sequence ID" value="NZ_JBITMB010000001.1"/>
</dbReference>
<dbReference type="Gene3D" id="1.10.357.10">
    <property type="entry name" value="Tetracycline Repressor, domain 2"/>
    <property type="match status" value="2"/>
</dbReference>
<protein>
    <submittedName>
        <fullName evidence="5">TetR/AcrR family transcriptional regulator</fullName>
    </submittedName>
</protein>
<dbReference type="InterPro" id="IPR009057">
    <property type="entry name" value="Homeodomain-like_sf"/>
</dbReference>
<organism evidence="5 6">
    <name type="scientific">Nonomuraea indica</name>
    <dbReference type="NCBI Taxonomy" id="1581193"/>
    <lineage>
        <taxon>Bacteria</taxon>
        <taxon>Bacillati</taxon>
        <taxon>Actinomycetota</taxon>
        <taxon>Actinomycetes</taxon>
        <taxon>Streptosporangiales</taxon>
        <taxon>Streptosporangiaceae</taxon>
        <taxon>Nonomuraea</taxon>
    </lineage>
</organism>
<dbReference type="Pfam" id="PF17940">
    <property type="entry name" value="TetR_C_31"/>
    <property type="match status" value="1"/>
</dbReference>
<gene>
    <name evidence="5" type="ORF">ACIBP5_02215</name>
</gene>
<dbReference type="PROSITE" id="PS50977">
    <property type="entry name" value="HTH_TETR_2"/>
    <property type="match status" value="1"/>
</dbReference>
<reference evidence="5 6" key="1">
    <citation type="submission" date="2024-10" db="EMBL/GenBank/DDBJ databases">
        <title>The Natural Products Discovery Center: Release of the First 8490 Sequenced Strains for Exploring Actinobacteria Biosynthetic Diversity.</title>
        <authorList>
            <person name="Kalkreuter E."/>
            <person name="Kautsar S.A."/>
            <person name="Yang D."/>
            <person name="Bader C.D."/>
            <person name="Teijaro C.N."/>
            <person name="Fluegel L."/>
            <person name="Davis C.M."/>
            <person name="Simpson J.R."/>
            <person name="Lauterbach L."/>
            <person name="Steele A.D."/>
            <person name="Gui C."/>
            <person name="Meng S."/>
            <person name="Li G."/>
            <person name="Viehrig K."/>
            <person name="Ye F."/>
            <person name="Su P."/>
            <person name="Kiefer A.F."/>
            <person name="Nichols A."/>
            <person name="Cepeda A.J."/>
            <person name="Yan W."/>
            <person name="Fan B."/>
            <person name="Jiang Y."/>
            <person name="Adhikari A."/>
            <person name="Zheng C.-J."/>
            <person name="Schuster L."/>
            <person name="Cowan T.M."/>
            <person name="Smanski M.J."/>
            <person name="Chevrette M.G."/>
            <person name="De Carvalho L.P.S."/>
            <person name="Shen B."/>
        </authorList>
    </citation>
    <scope>NUCLEOTIDE SEQUENCE [LARGE SCALE GENOMIC DNA]</scope>
    <source>
        <strain evidence="5 6">NPDC049503</strain>
    </source>
</reference>